<evidence type="ECO:0000256" key="1">
    <source>
        <dbReference type="SAM" id="SignalP"/>
    </source>
</evidence>
<name>A0A0N0LTP7_9HELI</name>
<dbReference type="EMBL" id="JNOC01000017">
    <property type="protein sequence ID" value="KPH56198.1"/>
    <property type="molecule type" value="Genomic_DNA"/>
</dbReference>
<dbReference type="PROSITE" id="PS51257">
    <property type="entry name" value="PROKAR_LIPOPROTEIN"/>
    <property type="match status" value="1"/>
</dbReference>
<evidence type="ECO:0008006" key="4">
    <source>
        <dbReference type="Google" id="ProtNLM"/>
    </source>
</evidence>
<dbReference type="Proteomes" id="UP000037997">
    <property type="component" value="Unassembled WGS sequence"/>
</dbReference>
<evidence type="ECO:0000313" key="3">
    <source>
        <dbReference type="Proteomes" id="UP000037997"/>
    </source>
</evidence>
<dbReference type="AlphaFoldDB" id="A0A0N0LTP7"/>
<dbReference type="RefSeq" id="WP_054197773.1">
    <property type="nucleotide sequence ID" value="NZ_CAWUYM010000010.1"/>
</dbReference>
<evidence type="ECO:0000313" key="2">
    <source>
        <dbReference type="EMBL" id="KPH56198.1"/>
    </source>
</evidence>
<reference evidence="2 3" key="1">
    <citation type="submission" date="2014-06" db="EMBL/GenBank/DDBJ databases">
        <title>Helicobacter pullorum isolates in fresh chicken meat - phenotypic and genotypic features.</title>
        <authorList>
            <person name="Borges V."/>
            <person name="Santos A."/>
            <person name="Correia C.B."/>
            <person name="Saraiva M."/>
            <person name="Menard A."/>
            <person name="Vieira L."/>
            <person name="Sampaio D.A."/>
            <person name="Gomes J.P."/>
            <person name="Oleastro M."/>
        </authorList>
    </citation>
    <scope>NUCLEOTIDE SEQUENCE [LARGE SCALE GENOMIC DNA]</scope>
    <source>
        <strain evidence="2 3">229334/12</strain>
    </source>
</reference>
<sequence length="140" mass="16412">MKSIKTLALAGLSILFVACGGNDFVEMKNDRGWNQELYEFGLSELQKKYPNYTPYHYESLKTASFLQTGVESYRFAQDFINRLESNAVLYPKDASYNDMVFLYKDDKDFRLVWISCNIQTIGKNKRQKYCRFNDKSEGIY</sequence>
<proteinExistence type="predicted"/>
<gene>
    <name evidence="2" type="ORF">HPU229334_03935</name>
</gene>
<dbReference type="PATRIC" id="fig|35818.11.peg.780"/>
<protein>
    <recommendedName>
        <fullName evidence="4">Lipoprotein</fullName>
    </recommendedName>
</protein>
<keyword evidence="1" id="KW-0732">Signal</keyword>
<organism evidence="2 3">
    <name type="scientific">Helicobacter pullorum</name>
    <dbReference type="NCBI Taxonomy" id="35818"/>
    <lineage>
        <taxon>Bacteria</taxon>
        <taxon>Pseudomonadati</taxon>
        <taxon>Campylobacterota</taxon>
        <taxon>Epsilonproteobacteria</taxon>
        <taxon>Campylobacterales</taxon>
        <taxon>Helicobacteraceae</taxon>
        <taxon>Helicobacter</taxon>
    </lineage>
</organism>
<feature type="signal peptide" evidence="1">
    <location>
        <begin position="1"/>
        <end position="20"/>
    </location>
</feature>
<accession>A0A0N0LTP7</accession>
<feature type="chain" id="PRO_5005854998" description="Lipoprotein" evidence="1">
    <location>
        <begin position="21"/>
        <end position="140"/>
    </location>
</feature>
<comment type="caution">
    <text evidence="2">The sequence shown here is derived from an EMBL/GenBank/DDBJ whole genome shotgun (WGS) entry which is preliminary data.</text>
</comment>